<dbReference type="AlphaFoldDB" id="A0A9P3G464"/>
<name>A0A9P3G464_9APHY</name>
<accession>A0A9P3G464</accession>
<sequence>MQGTRSPGDSGPRHLREVTMQPINLEAALPWLITTRKTSLGNLRITMQLRHRSYNRMPAGKGVFHPSPESPQDLRPSLHT</sequence>
<keyword evidence="3" id="KW-1185">Reference proteome</keyword>
<gene>
    <name evidence="2" type="ORF">PsYK624_033680</name>
</gene>
<reference evidence="2 3" key="1">
    <citation type="submission" date="2021-08" db="EMBL/GenBank/DDBJ databases">
        <title>Draft Genome Sequence of Phanerochaete sordida strain YK-624.</title>
        <authorList>
            <person name="Mori T."/>
            <person name="Dohra H."/>
            <person name="Suzuki T."/>
            <person name="Kawagishi H."/>
            <person name="Hirai H."/>
        </authorList>
    </citation>
    <scope>NUCLEOTIDE SEQUENCE [LARGE SCALE GENOMIC DNA]</scope>
    <source>
        <strain evidence="2 3">YK-624</strain>
    </source>
</reference>
<protein>
    <submittedName>
        <fullName evidence="2">Uncharacterized protein</fullName>
    </submittedName>
</protein>
<evidence type="ECO:0000313" key="2">
    <source>
        <dbReference type="EMBL" id="GJE87285.1"/>
    </source>
</evidence>
<feature type="region of interest" description="Disordered" evidence="1">
    <location>
        <begin position="57"/>
        <end position="80"/>
    </location>
</feature>
<organism evidence="2 3">
    <name type="scientific">Phanerochaete sordida</name>
    <dbReference type="NCBI Taxonomy" id="48140"/>
    <lineage>
        <taxon>Eukaryota</taxon>
        <taxon>Fungi</taxon>
        <taxon>Dikarya</taxon>
        <taxon>Basidiomycota</taxon>
        <taxon>Agaricomycotina</taxon>
        <taxon>Agaricomycetes</taxon>
        <taxon>Polyporales</taxon>
        <taxon>Phanerochaetaceae</taxon>
        <taxon>Phanerochaete</taxon>
    </lineage>
</organism>
<comment type="caution">
    <text evidence="2">The sequence shown here is derived from an EMBL/GenBank/DDBJ whole genome shotgun (WGS) entry which is preliminary data.</text>
</comment>
<evidence type="ECO:0000313" key="3">
    <source>
        <dbReference type="Proteomes" id="UP000703269"/>
    </source>
</evidence>
<dbReference type="Proteomes" id="UP000703269">
    <property type="component" value="Unassembled WGS sequence"/>
</dbReference>
<proteinExistence type="predicted"/>
<dbReference type="EMBL" id="BPQB01000006">
    <property type="protein sequence ID" value="GJE87285.1"/>
    <property type="molecule type" value="Genomic_DNA"/>
</dbReference>
<evidence type="ECO:0000256" key="1">
    <source>
        <dbReference type="SAM" id="MobiDB-lite"/>
    </source>
</evidence>